<reference evidence="9" key="1">
    <citation type="submission" date="2018-06" db="EMBL/GenBank/DDBJ databases">
        <authorList>
            <person name="Zhirakovskaya E."/>
        </authorList>
    </citation>
    <scope>NUCLEOTIDE SEQUENCE</scope>
</reference>
<accession>A0A3B1E0T1</accession>
<dbReference type="HAMAP" id="MF_02220">
    <property type="entry name" value="XylB"/>
    <property type="match status" value="1"/>
</dbReference>
<keyword evidence="2 9" id="KW-0808">Transferase</keyword>
<evidence type="ECO:0000259" key="8">
    <source>
        <dbReference type="Pfam" id="PF02782"/>
    </source>
</evidence>
<evidence type="ECO:0000256" key="5">
    <source>
        <dbReference type="ARBA" id="ARBA00022840"/>
    </source>
</evidence>
<dbReference type="InterPro" id="IPR018484">
    <property type="entry name" value="FGGY_N"/>
</dbReference>
<dbReference type="GO" id="GO:0004856">
    <property type="term" value="F:D-xylulokinase activity"/>
    <property type="evidence" value="ECO:0007669"/>
    <property type="project" value="UniProtKB-EC"/>
</dbReference>
<dbReference type="Pfam" id="PF02782">
    <property type="entry name" value="FGGY_C"/>
    <property type="match status" value="1"/>
</dbReference>
<dbReference type="PANTHER" id="PTHR43095:SF5">
    <property type="entry name" value="XYLULOSE KINASE"/>
    <property type="match status" value="1"/>
</dbReference>
<evidence type="ECO:0000256" key="3">
    <source>
        <dbReference type="ARBA" id="ARBA00022741"/>
    </source>
</evidence>
<dbReference type="InterPro" id="IPR018485">
    <property type="entry name" value="FGGY_C"/>
</dbReference>
<dbReference type="InterPro" id="IPR050406">
    <property type="entry name" value="FGGY_Carb_Kinase"/>
</dbReference>
<dbReference type="Pfam" id="PF00370">
    <property type="entry name" value="FGGY_N"/>
    <property type="match status" value="1"/>
</dbReference>
<feature type="domain" description="Carbohydrate kinase FGGY C-terminal" evidence="8">
    <location>
        <begin position="269"/>
        <end position="464"/>
    </location>
</feature>
<evidence type="ECO:0000313" key="9">
    <source>
        <dbReference type="EMBL" id="VAX41810.1"/>
    </source>
</evidence>
<dbReference type="CDD" id="cd07808">
    <property type="entry name" value="ASKHA_NBD_FGGY_EcXK-like"/>
    <property type="match status" value="1"/>
</dbReference>
<dbReference type="PROSITE" id="PS00933">
    <property type="entry name" value="FGGY_KINASES_1"/>
    <property type="match status" value="1"/>
</dbReference>
<dbReference type="PIRSF" id="PIRSF000538">
    <property type="entry name" value="GlpK"/>
    <property type="match status" value="1"/>
</dbReference>
<protein>
    <submittedName>
        <fullName evidence="9">Xylulose kinase</fullName>
        <ecNumber evidence="9">2.7.1.17</ecNumber>
    </submittedName>
</protein>
<gene>
    <name evidence="9" type="ORF">MNBD_PLANCTO03-1668</name>
</gene>
<dbReference type="EC" id="2.7.1.17" evidence="9"/>
<keyword evidence="6" id="KW-0119">Carbohydrate metabolism</keyword>
<dbReference type="GO" id="GO:0005997">
    <property type="term" value="P:xylulose metabolic process"/>
    <property type="evidence" value="ECO:0007669"/>
    <property type="project" value="InterPro"/>
</dbReference>
<evidence type="ECO:0000259" key="7">
    <source>
        <dbReference type="Pfam" id="PF00370"/>
    </source>
</evidence>
<dbReference type="PROSITE" id="PS00445">
    <property type="entry name" value="FGGY_KINASES_2"/>
    <property type="match status" value="1"/>
</dbReference>
<dbReference type="GO" id="GO:0005524">
    <property type="term" value="F:ATP binding"/>
    <property type="evidence" value="ECO:0007669"/>
    <property type="project" value="UniProtKB-KW"/>
</dbReference>
<dbReference type="InterPro" id="IPR000577">
    <property type="entry name" value="Carb_kinase_FGGY"/>
</dbReference>
<name>A0A3B1E0T1_9ZZZZ</name>
<dbReference type="GO" id="GO:0042732">
    <property type="term" value="P:D-xylose metabolic process"/>
    <property type="evidence" value="ECO:0007669"/>
    <property type="project" value="UniProtKB-KW"/>
</dbReference>
<evidence type="ECO:0000256" key="1">
    <source>
        <dbReference type="ARBA" id="ARBA00022629"/>
    </source>
</evidence>
<dbReference type="InterPro" id="IPR018483">
    <property type="entry name" value="Carb_kinase_FGGY_CS"/>
</dbReference>
<feature type="domain" description="Carbohydrate kinase FGGY N-terminal" evidence="7">
    <location>
        <begin position="4"/>
        <end position="258"/>
    </location>
</feature>
<keyword evidence="1" id="KW-0859">Xylose metabolism</keyword>
<evidence type="ECO:0000256" key="2">
    <source>
        <dbReference type="ARBA" id="ARBA00022679"/>
    </source>
</evidence>
<evidence type="ECO:0000256" key="4">
    <source>
        <dbReference type="ARBA" id="ARBA00022777"/>
    </source>
</evidence>
<dbReference type="InterPro" id="IPR043129">
    <property type="entry name" value="ATPase_NBD"/>
</dbReference>
<sequence length="523" mass="54731">MTLLLGIDIGTSATKAVVCDADGQLLAKADSPLVSLSPRPGWSEQEPDGWWAATIAAVQEVLAEAKVSSDDIAGVGLSGQMHGSVLLPEASLLDSGGGAGVRALRPALLWNDQRTAQQCERIEGAVGGRRELVELVGNAALAGFTLPKLLWVREHEPELWNQVAAWCLPKDFVRFRLTGRLATDVGDAAGTLLFDVDGRRWSEHAHGLFDLASSLSPVVLESCAVAGRISAWAAAATGLREGTPVVAGSGDNQCGAVGAGVVEPGRVLATLGTSGVIYAHSQEPRKDLGENETPAGRVHTMCAADGTGRNRGHWSLTGCMLSAAGSLAWLRESLFPEVPYARLLAEAEGVEPGAGGLVFLPHLTGERCPHPDAEARGAFVGLTSRHTRGHLVRAVVEGVTLTMRQILDIFSDVGVKTTRVRLGGGGAKTPFWRQLQADVYGVPVELPNTEEGPAFGAALMAGVGAGVWADIAEACSATIGVTETREPDAARGAVYDELRGVYGALYPKLRGPCAALGRFDRQA</sequence>
<dbReference type="NCBIfam" id="TIGR01312">
    <property type="entry name" value="XylB"/>
    <property type="match status" value="1"/>
</dbReference>
<dbReference type="PANTHER" id="PTHR43095">
    <property type="entry name" value="SUGAR KINASE"/>
    <property type="match status" value="1"/>
</dbReference>
<dbReference type="InterPro" id="IPR006000">
    <property type="entry name" value="Xylulokinase"/>
</dbReference>
<dbReference type="Gene3D" id="3.30.420.40">
    <property type="match status" value="2"/>
</dbReference>
<proteinExistence type="inferred from homology"/>
<organism evidence="9">
    <name type="scientific">hydrothermal vent metagenome</name>
    <dbReference type="NCBI Taxonomy" id="652676"/>
    <lineage>
        <taxon>unclassified sequences</taxon>
        <taxon>metagenomes</taxon>
        <taxon>ecological metagenomes</taxon>
    </lineage>
</organism>
<dbReference type="EMBL" id="UOGK01000597">
    <property type="protein sequence ID" value="VAX41810.1"/>
    <property type="molecule type" value="Genomic_DNA"/>
</dbReference>
<evidence type="ECO:0000256" key="6">
    <source>
        <dbReference type="ARBA" id="ARBA00023277"/>
    </source>
</evidence>
<dbReference type="SUPFAM" id="SSF53067">
    <property type="entry name" value="Actin-like ATPase domain"/>
    <property type="match status" value="2"/>
</dbReference>
<dbReference type="AlphaFoldDB" id="A0A3B1E0T1"/>
<keyword evidence="4 9" id="KW-0418">Kinase</keyword>
<keyword evidence="5" id="KW-0067">ATP-binding</keyword>
<keyword evidence="3" id="KW-0547">Nucleotide-binding</keyword>